<dbReference type="Proteomes" id="UP001552299">
    <property type="component" value="Unassembled WGS sequence"/>
</dbReference>
<comment type="caution">
    <text evidence="1">The sequence shown here is derived from an EMBL/GenBank/DDBJ whole genome shotgun (WGS) entry which is preliminary data.</text>
</comment>
<evidence type="ECO:0000313" key="1">
    <source>
        <dbReference type="EMBL" id="KAL0913831.1"/>
    </source>
</evidence>
<dbReference type="AlphaFoldDB" id="A0ABD0UMF0"/>
<reference evidence="1 2" key="1">
    <citation type="journal article" date="2024" name="Plant Biotechnol. J.">
        <title>Dendrobium thyrsiflorum genome and its molecular insights into genes involved in important horticultural traits.</title>
        <authorList>
            <person name="Chen B."/>
            <person name="Wang J.Y."/>
            <person name="Zheng P.J."/>
            <person name="Li K.L."/>
            <person name="Liang Y.M."/>
            <person name="Chen X.F."/>
            <person name="Zhang C."/>
            <person name="Zhao X."/>
            <person name="He X."/>
            <person name="Zhang G.Q."/>
            <person name="Liu Z.J."/>
            <person name="Xu Q."/>
        </authorList>
    </citation>
    <scope>NUCLEOTIDE SEQUENCE [LARGE SCALE GENOMIC DNA]</scope>
    <source>
        <strain evidence="1">GZMU011</strain>
    </source>
</reference>
<protein>
    <submittedName>
        <fullName evidence="1">Uncharacterized protein</fullName>
    </submittedName>
</protein>
<sequence length="120" mass="13590">MRRGRTPARLPPRSPAFRIADLCRELPPWPLSHATVPVTIEHLRRPVVIDRAVYPLYLRSSGVRDTELEAYLEPVAAKSDHRLRGFLESEPGAARFTIGVFQVVGDAKIAGNWGDFRFRQ</sequence>
<organism evidence="1 2">
    <name type="scientific">Dendrobium thyrsiflorum</name>
    <name type="common">Pinecone-like raceme dendrobium</name>
    <name type="synonym">Orchid</name>
    <dbReference type="NCBI Taxonomy" id="117978"/>
    <lineage>
        <taxon>Eukaryota</taxon>
        <taxon>Viridiplantae</taxon>
        <taxon>Streptophyta</taxon>
        <taxon>Embryophyta</taxon>
        <taxon>Tracheophyta</taxon>
        <taxon>Spermatophyta</taxon>
        <taxon>Magnoliopsida</taxon>
        <taxon>Liliopsida</taxon>
        <taxon>Asparagales</taxon>
        <taxon>Orchidaceae</taxon>
        <taxon>Epidendroideae</taxon>
        <taxon>Malaxideae</taxon>
        <taxon>Dendrobiinae</taxon>
        <taxon>Dendrobium</taxon>
    </lineage>
</organism>
<keyword evidence="2" id="KW-1185">Reference proteome</keyword>
<dbReference type="EMBL" id="JANQDX010000013">
    <property type="protein sequence ID" value="KAL0913831.1"/>
    <property type="molecule type" value="Genomic_DNA"/>
</dbReference>
<proteinExistence type="predicted"/>
<gene>
    <name evidence="1" type="ORF">M5K25_017321</name>
</gene>
<evidence type="ECO:0000313" key="2">
    <source>
        <dbReference type="Proteomes" id="UP001552299"/>
    </source>
</evidence>
<accession>A0ABD0UMF0</accession>
<name>A0ABD0UMF0_DENTH</name>